<feature type="domain" description="DNA-directed DNA polymerase family B exonuclease" evidence="1">
    <location>
        <begin position="64"/>
        <end position="107"/>
    </location>
</feature>
<dbReference type="SUPFAM" id="SSF53098">
    <property type="entry name" value="Ribonuclease H-like"/>
    <property type="match status" value="1"/>
</dbReference>
<reference evidence="2 5" key="2">
    <citation type="submission" date="2017-09" db="EMBL/GenBank/DDBJ databases">
        <title>Extensive intraspecific genome diversity in a model arbuscular mycorrhizal fungus.</title>
        <authorList>
            <person name="Chen E.C."/>
            <person name="Morin E."/>
            <person name="Beaudet D."/>
            <person name="Noel J."/>
            <person name="Ndikumana S."/>
            <person name="Charron P."/>
            <person name="St-Onge C."/>
            <person name="Giorgi J."/>
            <person name="Grigoriev I.V."/>
            <person name="Roux C."/>
            <person name="Martin F.M."/>
            <person name="Corradi N."/>
        </authorList>
    </citation>
    <scope>NUCLEOTIDE SEQUENCE [LARGE SCALE GENOMIC DNA]</scope>
    <source>
        <strain evidence="2 5">A5</strain>
    </source>
</reference>
<dbReference type="Proteomes" id="UP000232688">
    <property type="component" value="Unassembled WGS sequence"/>
</dbReference>
<dbReference type="Pfam" id="PF03104">
    <property type="entry name" value="DNA_pol_B_exo1"/>
    <property type="match status" value="1"/>
</dbReference>
<dbReference type="Gene3D" id="3.30.420.10">
    <property type="entry name" value="Ribonuclease H-like superfamily/Ribonuclease H"/>
    <property type="match status" value="1"/>
</dbReference>
<dbReference type="GO" id="GO:0003676">
    <property type="term" value="F:nucleic acid binding"/>
    <property type="evidence" value="ECO:0007669"/>
    <property type="project" value="InterPro"/>
</dbReference>
<name>A0A2I1DU91_9GLOM</name>
<dbReference type="AlphaFoldDB" id="A0A2I1DU91"/>
<organism evidence="3 4">
    <name type="scientific">Rhizophagus irregularis</name>
    <dbReference type="NCBI Taxonomy" id="588596"/>
    <lineage>
        <taxon>Eukaryota</taxon>
        <taxon>Fungi</taxon>
        <taxon>Fungi incertae sedis</taxon>
        <taxon>Mucoromycota</taxon>
        <taxon>Glomeromycotina</taxon>
        <taxon>Glomeromycetes</taxon>
        <taxon>Glomerales</taxon>
        <taxon>Glomeraceae</taxon>
        <taxon>Rhizophagus</taxon>
    </lineage>
</organism>
<evidence type="ECO:0000313" key="4">
    <source>
        <dbReference type="Proteomes" id="UP000232688"/>
    </source>
</evidence>
<proteinExistence type="predicted"/>
<gene>
    <name evidence="3" type="ORF">RhiirA1_455317</name>
    <name evidence="2" type="ORF">RhiirA5_408934</name>
</gene>
<dbReference type="EMBL" id="LLXJ01000116">
    <property type="protein sequence ID" value="PKC14816.1"/>
    <property type="molecule type" value="Genomic_DNA"/>
</dbReference>
<evidence type="ECO:0000313" key="5">
    <source>
        <dbReference type="Proteomes" id="UP000232722"/>
    </source>
</evidence>
<reference evidence="3 4" key="3">
    <citation type="submission" date="2017-10" db="EMBL/GenBank/DDBJ databases">
        <title>Extensive intraspecific genome diversity in a model arbuscular mycorrhizal fungus.</title>
        <authorList>
            <person name="Chen E.C.H."/>
            <person name="Morin E."/>
            <person name="Baudet D."/>
            <person name="Noel J."/>
            <person name="Ndikumana S."/>
            <person name="Charron P."/>
            <person name="St-Onge C."/>
            <person name="Giorgi J."/>
            <person name="Grigoriev I.V."/>
            <person name="Roux C."/>
            <person name="Martin F.M."/>
            <person name="Corradi N."/>
        </authorList>
    </citation>
    <scope>NUCLEOTIDE SEQUENCE [LARGE SCALE GENOMIC DNA]</scope>
    <source>
        <strain evidence="3 4">A1</strain>
    </source>
</reference>
<sequence length="115" mass="13403">MSNCGTGDRKNALKAIQDKKYETASDDMYSLHRKIERMESQFLTTPKQICLIDLETVPDPRWITVVCGNQINLLKAFTLCWKSFQPDIQLRFNDSTYDWPFIIERADVKTVGRKL</sequence>
<accession>A0A2I1DU91</accession>
<reference evidence="3 4" key="4">
    <citation type="submission" date="2017-10" db="EMBL/GenBank/DDBJ databases">
        <title>Genome analyses suggest a sexual origin of heterokaryosis in a supposedly ancient asexual fungus.</title>
        <authorList>
            <person name="Corradi N."/>
            <person name="Sedzielewska K."/>
            <person name="Noel J."/>
            <person name="Charron P."/>
            <person name="Farinelli L."/>
            <person name="Marton T."/>
            <person name="Kruger M."/>
            <person name="Pelin A."/>
            <person name="Brachmann A."/>
            <person name="Corradi N."/>
        </authorList>
    </citation>
    <scope>NUCLEOTIDE SEQUENCE [LARGE SCALE GENOMIC DNA]</scope>
    <source>
        <strain evidence="3 4">A1</strain>
    </source>
</reference>
<evidence type="ECO:0000259" key="1">
    <source>
        <dbReference type="Pfam" id="PF03104"/>
    </source>
</evidence>
<dbReference type="EMBL" id="LLXH01000248">
    <property type="protein sequence ID" value="PKC70003.1"/>
    <property type="molecule type" value="Genomic_DNA"/>
</dbReference>
<dbReference type="Proteomes" id="UP000232722">
    <property type="component" value="Unassembled WGS sequence"/>
</dbReference>
<protein>
    <recommendedName>
        <fullName evidence="1">DNA-directed DNA polymerase family B exonuclease domain-containing protein</fullName>
    </recommendedName>
</protein>
<dbReference type="VEuPathDB" id="FungiDB:RhiirA1_455317"/>
<reference evidence="2 5" key="1">
    <citation type="submission" date="2016-04" db="EMBL/GenBank/DDBJ databases">
        <title>Genome analyses suggest a sexual origin of heterokaryosis in a supposedly ancient asexual fungus.</title>
        <authorList>
            <person name="Ropars J."/>
            <person name="Sedzielewska K."/>
            <person name="Noel J."/>
            <person name="Charron P."/>
            <person name="Farinelli L."/>
            <person name="Marton T."/>
            <person name="Kruger M."/>
            <person name="Pelin A."/>
            <person name="Brachmann A."/>
            <person name="Corradi N."/>
        </authorList>
    </citation>
    <scope>NUCLEOTIDE SEQUENCE [LARGE SCALE GENOMIC DNA]</scope>
    <source>
        <strain evidence="2 5">A5</strain>
    </source>
</reference>
<dbReference type="OrthoDB" id="2424995at2759"/>
<dbReference type="InterPro" id="IPR012337">
    <property type="entry name" value="RNaseH-like_sf"/>
</dbReference>
<dbReference type="InterPro" id="IPR036397">
    <property type="entry name" value="RNaseH_sf"/>
</dbReference>
<evidence type="ECO:0000313" key="2">
    <source>
        <dbReference type="EMBL" id="PKC14816.1"/>
    </source>
</evidence>
<dbReference type="InterPro" id="IPR006133">
    <property type="entry name" value="DNA-dir_DNA_pol_B_exonuc"/>
</dbReference>
<evidence type="ECO:0000313" key="3">
    <source>
        <dbReference type="EMBL" id="PKC70003.1"/>
    </source>
</evidence>
<comment type="caution">
    <text evidence="3">The sequence shown here is derived from an EMBL/GenBank/DDBJ whole genome shotgun (WGS) entry which is preliminary data.</text>
</comment>